<name>A0A9W5W7F9_9BACL</name>
<accession>A0A9W5W7F9</accession>
<dbReference type="InterPro" id="IPR001119">
    <property type="entry name" value="SLH_dom"/>
</dbReference>
<gene>
    <name evidence="3" type="ORF">BG53_01440</name>
</gene>
<dbReference type="AlphaFoldDB" id="A0A9W5W7F9"/>
<feature type="domain" description="SLH" evidence="2">
    <location>
        <begin position="134"/>
        <end position="196"/>
    </location>
</feature>
<organism evidence="3 4">
    <name type="scientific">Paenibacillus darwinianus</name>
    <dbReference type="NCBI Taxonomy" id="1380763"/>
    <lineage>
        <taxon>Bacteria</taxon>
        <taxon>Bacillati</taxon>
        <taxon>Bacillota</taxon>
        <taxon>Bacilli</taxon>
        <taxon>Bacillales</taxon>
        <taxon>Paenibacillaceae</taxon>
        <taxon>Paenibacillus</taxon>
    </lineage>
</organism>
<evidence type="ECO:0000259" key="2">
    <source>
        <dbReference type="PROSITE" id="PS51272"/>
    </source>
</evidence>
<keyword evidence="4" id="KW-1185">Reference proteome</keyword>
<feature type="chain" id="PRO_5040744240" evidence="1">
    <location>
        <begin position="28"/>
        <end position="410"/>
    </location>
</feature>
<proteinExistence type="predicted"/>
<evidence type="ECO:0000313" key="3">
    <source>
        <dbReference type="EMBL" id="EXX88688.1"/>
    </source>
</evidence>
<feature type="domain" description="SLH" evidence="2">
    <location>
        <begin position="66"/>
        <end position="129"/>
    </location>
</feature>
<dbReference type="Proteomes" id="UP000053750">
    <property type="component" value="Unassembled WGS sequence"/>
</dbReference>
<evidence type="ECO:0000313" key="4">
    <source>
        <dbReference type="Proteomes" id="UP000053750"/>
    </source>
</evidence>
<dbReference type="PROSITE" id="PS51272">
    <property type="entry name" value="SLH"/>
    <property type="match status" value="3"/>
</dbReference>
<feature type="domain" description="SLH" evidence="2">
    <location>
        <begin position="199"/>
        <end position="262"/>
    </location>
</feature>
<sequence>MNKTIKKTILSSLAVIMLLGGATSVFADGKGRDKDKWDDRIYKADFKGKWNDDSDNDDDDNDEIEINLTFKDEKELKWALEHIMRLASKGVFTGYEDGSFKPLQKITRIEALVAAVRLMGLRAQAESAAEMSTKLNFKDADKLPKWAIGYVAVAVENDLFAETDTTVNPNKPADRLWAATLLVKAMKLSDEAKAKSNTELAFRDAEKIPAGSVGYVAVAVEKGLVTGYQDETFRPNQSVTRAELAALLDRTDSQIPDQAQDAQAVSGKLKAVVSNGAMTIVKADNTEVALPLDSNVFIFRNNIKSDVTALEANDTVLVRTFQGKVVFIEVTQNASAAVSFTETGVINSVSFNAQGKLATLSITKTVSGGTQAIIYNVAADVAIQGNASLTVGQTIEVKGANGTVSSIQVK</sequence>
<dbReference type="InterPro" id="IPR051465">
    <property type="entry name" value="Cell_Envelope_Struct_Comp"/>
</dbReference>
<reference evidence="3 4" key="1">
    <citation type="submission" date="2014-02" db="EMBL/GenBank/DDBJ databases">
        <title>Genome sequence of Paenibacillus darwinianus reveals adaptive mechanisms for survival in Antarctic soils.</title>
        <authorList>
            <person name="Dsouza M."/>
            <person name="Taylor M.W."/>
            <person name="Turner S.J."/>
            <person name="Aislabie J."/>
        </authorList>
    </citation>
    <scope>NUCLEOTIDE SEQUENCE [LARGE SCALE GENOMIC DNA]</scope>
    <source>
        <strain evidence="3 4">CE1</strain>
    </source>
</reference>
<dbReference type="Pfam" id="PF00395">
    <property type="entry name" value="SLH"/>
    <property type="match status" value="3"/>
</dbReference>
<keyword evidence="1" id="KW-0732">Signal</keyword>
<dbReference type="RefSeq" id="WP_036582176.1">
    <property type="nucleotide sequence ID" value="NZ_KK082154.1"/>
</dbReference>
<comment type="caution">
    <text evidence="3">The sequence shown here is derived from an EMBL/GenBank/DDBJ whole genome shotgun (WGS) entry which is preliminary data.</text>
</comment>
<feature type="signal peptide" evidence="1">
    <location>
        <begin position="1"/>
        <end position="27"/>
    </location>
</feature>
<dbReference type="EMBL" id="JFHU01000118">
    <property type="protein sequence ID" value="EXX88688.1"/>
    <property type="molecule type" value="Genomic_DNA"/>
</dbReference>
<evidence type="ECO:0000256" key="1">
    <source>
        <dbReference type="SAM" id="SignalP"/>
    </source>
</evidence>
<dbReference type="PANTHER" id="PTHR43308">
    <property type="entry name" value="OUTER MEMBRANE PROTEIN ALPHA-RELATED"/>
    <property type="match status" value="1"/>
</dbReference>
<dbReference type="OrthoDB" id="5845122at2"/>
<protein>
    <submittedName>
        <fullName evidence="3">S-layer protein</fullName>
    </submittedName>
</protein>